<reference evidence="4 5" key="1">
    <citation type="submission" date="2019-08" db="EMBL/GenBank/DDBJ databases">
        <title>Archaea genome.</title>
        <authorList>
            <person name="Kajale S."/>
            <person name="Shouche Y."/>
            <person name="Deshpande N."/>
            <person name="Sharma A."/>
        </authorList>
    </citation>
    <scope>NUCLEOTIDE SEQUENCE [LARGE SCALE GENOMIC DNA]</scope>
    <source>
        <strain evidence="4 5">ESP3B_9</strain>
    </source>
</reference>
<dbReference type="SUPFAM" id="SSF55797">
    <property type="entry name" value="PR-1-like"/>
    <property type="match status" value="1"/>
</dbReference>
<keyword evidence="2" id="KW-0812">Transmembrane</keyword>
<dbReference type="AlphaFoldDB" id="A0A5D5AJX9"/>
<dbReference type="EMBL" id="VTAW01000019">
    <property type="protein sequence ID" value="TYT61325.1"/>
    <property type="molecule type" value="Genomic_DNA"/>
</dbReference>
<dbReference type="InterPro" id="IPR035940">
    <property type="entry name" value="CAP_sf"/>
</dbReference>
<sequence>MDRRPASERVGDADDSSDRVILRAIVRLVLAVAVLSALVFGIVTFAPSTLETVNDVEFVDVRDLPNPSADPPPVDEHYPDVTDPDDPGASTYETDVEPISSADVERFVHAEVNDRRADHGLEPLEWDGTVASVSRAHSQDMAEREYFAHVNPDDEGPFDRFSAVDGYCRGYGENIALTWVDRPVERPGNGDIVEYHTAEGVAEGLVDQWMNSTSHREAILEDHGGPGWDRGGVGVYITDDGEVYASHNFCHEY</sequence>
<comment type="caution">
    <text evidence="4">The sequence shown here is derived from an EMBL/GenBank/DDBJ whole genome shotgun (WGS) entry which is preliminary data.</text>
</comment>
<evidence type="ECO:0000313" key="4">
    <source>
        <dbReference type="EMBL" id="TYT61325.1"/>
    </source>
</evidence>
<feature type="domain" description="SCP" evidence="3">
    <location>
        <begin position="111"/>
        <end position="222"/>
    </location>
</feature>
<evidence type="ECO:0000259" key="3">
    <source>
        <dbReference type="Pfam" id="PF00188"/>
    </source>
</evidence>
<proteinExistence type="predicted"/>
<evidence type="ECO:0000256" key="2">
    <source>
        <dbReference type="SAM" id="Phobius"/>
    </source>
</evidence>
<keyword evidence="5" id="KW-1185">Reference proteome</keyword>
<dbReference type="Proteomes" id="UP000324104">
    <property type="component" value="Unassembled WGS sequence"/>
</dbReference>
<dbReference type="PANTHER" id="PTHR31157">
    <property type="entry name" value="SCP DOMAIN-CONTAINING PROTEIN"/>
    <property type="match status" value="1"/>
</dbReference>
<dbReference type="PANTHER" id="PTHR31157:SF1">
    <property type="entry name" value="SCP DOMAIN-CONTAINING PROTEIN"/>
    <property type="match status" value="1"/>
</dbReference>
<organism evidence="4 5">
    <name type="scientific">Natrialba swarupiae</name>
    <dbReference type="NCBI Taxonomy" id="2448032"/>
    <lineage>
        <taxon>Archaea</taxon>
        <taxon>Methanobacteriati</taxon>
        <taxon>Methanobacteriota</taxon>
        <taxon>Stenosarchaea group</taxon>
        <taxon>Halobacteria</taxon>
        <taxon>Halobacteriales</taxon>
        <taxon>Natrialbaceae</taxon>
        <taxon>Natrialba</taxon>
    </lineage>
</organism>
<feature type="transmembrane region" description="Helical" evidence="2">
    <location>
        <begin position="20"/>
        <end position="46"/>
    </location>
</feature>
<accession>A0A5D5AJX9</accession>
<evidence type="ECO:0000256" key="1">
    <source>
        <dbReference type="SAM" id="MobiDB-lite"/>
    </source>
</evidence>
<feature type="region of interest" description="Disordered" evidence="1">
    <location>
        <begin position="63"/>
        <end position="97"/>
    </location>
</feature>
<dbReference type="RefSeq" id="WP_149082122.1">
    <property type="nucleotide sequence ID" value="NZ_VTAW01000019.1"/>
</dbReference>
<dbReference type="CDD" id="cd05379">
    <property type="entry name" value="CAP_bacterial"/>
    <property type="match status" value="1"/>
</dbReference>
<gene>
    <name evidence="4" type="ORF">FYC77_14030</name>
</gene>
<dbReference type="Gene3D" id="3.40.33.10">
    <property type="entry name" value="CAP"/>
    <property type="match status" value="1"/>
</dbReference>
<keyword evidence="2" id="KW-1133">Transmembrane helix</keyword>
<dbReference type="Pfam" id="PF00188">
    <property type="entry name" value="CAP"/>
    <property type="match status" value="1"/>
</dbReference>
<name>A0A5D5AJX9_9EURY</name>
<dbReference type="InterPro" id="IPR014044">
    <property type="entry name" value="CAP_dom"/>
</dbReference>
<protein>
    <submittedName>
        <fullName evidence="4">CAP domain-containing protein</fullName>
    </submittedName>
</protein>
<keyword evidence="2" id="KW-0472">Membrane</keyword>
<evidence type="ECO:0000313" key="5">
    <source>
        <dbReference type="Proteomes" id="UP000324104"/>
    </source>
</evidence>